<dbReference type="AlphaFoldDB" id="A0A6J5WB97"/>
<evidence type="ECO:0000313" key="3">
    <source>
        <dbReference type="Proteomes" id="UP000507222"/>
    </source>
</evidence>
<dbReference type="EMBL" id="CAEKDK010000001">
    <property type="protein sequence ID" value="CAB4267165.1"/>
    <property type="molecule type" value="Genomic_DNA"/>
</dbReference>
<proteinExistence type="predicted"/>
<reference evidence="2 3" key="2">
    <citation type="submission" date="2020-05" db="EMBL/GenBank/DDBJ databases">
        <authorList>
            <person name="Campoy J."/>
            <person name="Schneeberger K."/>
            <person name="Spophaly S."/>
        </authorList>
    </citation>
    <scope>NUCLEOTIDE SEQUENCE [LARGE SCALE GENOMIC DNA]</scope>
    <source>
        <strain evidence="2">PruArmRojPasFocal</strain>
    </source>
</reference>
<sequence>MDDLGQRIRERESLYKWGNSSLLFSALFQRKIHIPPHPQGDIGNFASSNWVLMSQSHFSSVTWRHGIGCSCGPCQRRLNP</sequence>
<evidence type="ECO:0000313" key="2">
    <source>
        <dbReference type="EMBL" id="CAB4297663.1"/>
    </source>
</evidence>
<name>A0A6J5WB97_PRUAR</name>
<dbReference type="Proteomes" id="UP000507222">
    <property type="component" value="Unassembled WGS sequence"/>
</dbReference>
<dbReference type="Proteomes" id="UP000507245">
    <property type="component" value="Unassembled WGS sequence"/>
</dbReference>
<evidence type="ECO:0000313" key="4">
    <source>
        <dbReference type="Proteomes" id="UP000507245"/>
    </source>
</evidence>
<gene>
    <name evidence="1" type="ORF">CURHAP_LOCUS9756</name>
    <name evidence="2" type="ORF">ORAREDHAP_LOCUS9660</name>
</gene>
<accession>A0A6J5WB97</accession>
<organism evidence="2 4">
    <name type="scientific">Prunus armeniaca</name>
    <name type="common">Apricot</name>
    <name type="synonym">Armeniaca vulgaris</name>
    <dbReference type="NCBI Taxonomy" id="36596"/>
    <lineage>
        <taxon>Eukaryota</taxon>
        <taxon>Viridiplantae</taxon>
        <taxon>Streptophyta</taxon>
        <taxon>Embryophyta</taxon>
        <taxon>Tracheophyta</taxon>
        <taxon>Spermatophyta</taxon>
        <taxon>Magnoliopsida</taxon>
        <taxon>eudicotyledons</taxon>
        <taxon>Gunneridae</taxon>
        <taxon>Pentapetalae</taxon>
        <taxon>rosids</taxon>
        <taxon>fabids</taxon>
        <taxon>Rosales</taxon>
        <taxon>Rosaceae</taxon>
        <taxon>Amygdaloideae</taxon>
        <taxon>Amygdaleae</taxon>
        <taxon>Prunus</taxon>
    </lineage>
</organism>
<dbReference type="EMBL" id="CAEKKB010000001">
    <property type="protein sequence ID" value="CAB4297663.1"/>
    <property type="molecule type" value="Genomic_DNA"/>
</dbReference>
<protein>
    <submittedName>
        <fullName evidence="2">Uncharacterized protein</fullName>
    </submittedName>
</protein>
<reference evidence="4" key="1">
    <citation type="journal article" date="2020" name="Genome Biol.">
        <title>Gamete binning: chromosome-level and haplotype-resolved genome assembly enabled by high-throughput single-cell sequencing of gamete genomes.</title>
        <authorList>
            <person name="Campoy J.A."/>
            <person name="Sun H."/>
            <person name="Goel M."/>
            <person name="Jiao W.-B."/>
            <person name="Folz-Donahue K."/>
            <person name="Wang N."/>
            <person name="Rubio M."/>
            <person name="Liu C."/>
            <person name="Kukat C."/>
            <person name="Ruiz D."/>
            <person name="Huettel B."/>
            <person name="Schneeberger K."/>
        </authorList>
    </citation>
    <scope>NUCLEOTIDE SEQUENCE [LARGE SCALE GENOMIC DNA]</scope>
    <source>
        <strain evidence="4">cv. Rojo Pasion</strain>
    </source>
</reference>
<keyword evidence="4" id="KW-1185">Reference proteome</keyword>
<evidence type="ECO:0000313" key="1">
    <source>
        <dbReference type="EMBL" id="CAB4267165.1"/>
    </source>
</evidence>